<dbReference type="AlphaFoldDB" id="F7R2X5"/>
<dbReference type="Proteomes" id="UP000002971">
    <property type="component" value="Unassembled WGS sequence"/>
</dbReference>
<feature type="transmembrane region" description="Helical" evidence="1">
    <location>
        <begin position="20"/>
        <end position="38"/>
    </location>
</feature>
<keyword evidence="1" id="KW-0472">Membrane</keyword>
<proteinExistence type="predicted"/>
<organism evidence="2 3">
    <name type="scientific">Ligilactobacillus ruminis SPM0211</name>
    <dbReference type="NCBI Taxonomy" id="1040964"/>
    <lineage>
        <taxon>Bacteria</taxon>
        <taxon>Bacillati</taxon>
        <taxon>Bacillota</taxon>
        <taxon>Bacilli</taxon>
        <taxon>Lactobacillales</taxon>
        <taxon>Lactobacillaceae</taxon>
        <taxon>Ligilactobacillus</taxon>
    </lineage>
</organism>
<evidence type="ECO:0000313" key="3">
    <source>
        <dbReference type="Proteomes" id="UP000002971"/>
    </source>
</evidence>
<comment type="caution">
    <text evidence="2">The sequence shown here is derived from an EMBL/GenBank/DDBJ whole genome shotgun (WGS) entry which is preliminary data.</text>
</comment>
<protein>
    <submittedName>
        <fullName evidence="2">Uncharacterized protein</fullName>
    </submittedName>
</protein>
<keyword evidence="1" id="KW-1133">Transmembrane helix</keyword>
<evidence type="ECO:0000313" key="2">
    <source>
        <dbReference type="EMBL" id="EGM50400.1"/>
    </source>
</evidence>
<dbReference type="EMBL" id="AFOJ01000007">
    <property type="protein sequence ID" value="EGM50400.1"/>
    <property type="molecule type" value="Genomic_DNA"/>
</dbReference>
<evidence type="ECO:0000256" key="1">
    <source>
        <dbReference type="SAM" id="Phobius"/>
    </source>
</evidence>
<keyword evidence="1" id="KW-0812">Transmembrane</keyword>
<name>F7R2X5_9LACO</name>
<sequence length="39" mass="4744">MKIIRTEKRCKEKEERHETIRVVVEILSLIISILTFLFK</sequence>
<reference evidence="2 3" key="1">
    <citation type="journal article" date="2011" name="J. Bacteriol.">
        <title>Genome Sequence of Lactobacillus ruminis SPM0211, Isolated from a Fecal Sample from a Healthy Korean.</title>
        <authorList>
            <person name="Lee S."/>
            <person name="Cho Y.J."/>
            <person name="Lee A.H."/>
            <person name="Chun J."/>
            <person name="Ha N.J."/>
            <person name="Ko G."/>
        </authorList>
    </citation>
    <scope>NUCLEOTIDE SEQUENCE [LARGE SCALE GENOMIC DNA]</scope>
    <source>
        <strain evidence="2 3">SPM0211</strain>
    </source>
</reference>
<accession>F7R2X5</accession>
<gene>
    <name evidence="2" type="ORF">LRU_02082</name>
</gene>